<reference evidence="1" key="1">
    <citation type="submission" date="2022-04" db="EMBL/GenBank/DDBJ databases">
        <title>Emergence of ST220 Acinetobacter pittii strain in bloodstream infection, which co-producing chromosomal NDM-1 and OXA-820 carbapenemases.</title>
        <authorList>
            <person name="Tian C."/>
            <person name="Xing M."/>
            <person name="Fu L."/>
            <person name="Xia D."/>
        </authorList>
    </citation>
    <scope>NUCLEOTIDE SEQUENCE</scope>
    <source>
        <strain evidence="1">TCM</strain>
    </source>
</reference>
<evidence type="ECO:0000313" key="1">
    <source>
        <dbReference type="EMBL" id="USU93555.1"/>
    </source>
</evidence>
<organism evidence="1 2">
    <name type="scientific">Acinetobacter pittii</name>
    <name type="common">Acinetobacter genomosp. 3</name>
    <dbReference type="NCBI Taxonomy" id="48296"/>
    <lineage>
        <taxon>Bacteria</taxon>
        <taxon>Pseudomonadati</taxon>
        <taxon>Pseudomonadota</taxon>
        <taxon>Gammaproteobacteria</taxon>
        <taxon>Moraxellales</taxon>
        <taxon>Moraxellaceae</taxon>
        <taxon>Acinetobacter</taxon>
        <taxon>Acinetobacter calcoaceticus/baumannii complex</taxon>
    </lineage>
</organism>
<dbReference type="AlphaFoldDB" id="A0AAE9M7C6"/>
<evidence type="ECO:0000313" key="2">
    <source>
        <dbReference type="Proteomes" id="UP001055514"/>
    </source>
</evidence>
<protein>
    <submittedName>
        <fullName evidence="1">Uncharacterized protein</fullName>
    </submittedName>
</protein>
<gene>
    <name evidence="1" type="ORF">MWH18_14505</name>
</gene>
<dbReference type="RefSeq" id="WP_087537444.1">
    <property type="nucleotide sequence ID" value="NZ_CP095407.1"/>
</dbReference>
<sequence>MSKGKKGEMRFTITVAEIALKERRLDFTRFTTTNTADGGGDLYLYAPSNLGEKFEDVRDNGTSNICCSSSMIEIRVDVKNKKADKDDAEKFLDDIKKNPKSGEHWLVYKTISKPAGDVILEAQESSKKPIRTFSFEDLKKISQSYASLPEYDEDE</sequence>
<accession>A0AAE9M7C6</accession>
<dbReference type="EMBL" id="CP095407">
    <property type="protein sequence ID" value="USU93555.1"/>
    <property type="molecule type" value="Genomic_DNA"/>
</dbReference>
<name>A0AAE9M7C6_ACIPI</name>
<proteinExistence type="predicted"/>
<dbReference type="Proteomes" id="UP001055514">
    <property type="component" value="Chromosome"/>
</dbReference>